<dbReference type="EMBL" id="CADEAL010001648">
    <property type="protein sequence ID" value="CAB1434301.1"/>
    <property type="molecule type" value="Genomic_DNA"/>
</dbReference>
<feature type="non-terminal residue" evidence="2">
    <location>
        <position position="1"/>
    </location>
</feature>
<reference evidence="2" key="1">
    <citation type="submission" date="2020-03" db="EMBL/GenBank/DDBJ databases">
        <authorList>
            <person name="Weist P."/>
        </authorList>
    </citation>
    <scope>NUCLEOTIDE SEQUENCE</scope>
</reference>
<name>A0A9N7UQ43_PLEPL</name>
<gene>
    <name evidence="2" type="ORF">PLEPLA_LOCUS22354</name>
</gene>
<accession>A0A9N7UQ43</accession>
<evidence type="ECO:0000313" key="2">
    <source>
        <dbReference type="EMBL" id="CAB1434301.1"/>
    </source>
</evidence>
<keyword evidence="3" id="KW-1185">Reference proteome</keyword>
<evidence type="ECO:0000256" key="1">
    <source>
        <dbReference type="SAM" id="MobiDB-lite"/>
    </source>
</evidence>
<feature type="region of interest" description="Disordered" evidence="1">
    <location>
        <begin position="1"/>
        <end position="33"/>
    </location>
</feature>
<sequence length="82" mass="8662">MFGKHQHVSPRSERADMEASNPAGLRPASPRRVGGCALELTPTQARVSPLSPRSRRVSVPLGISAHGGGGLCHVDRLCVILV</sequence>
<protein>
    <submittedName>
        <fullName evidence="2">Uncharacterized protein</fullName>
    </submittedName>
</protein>
<proteinExistence type="predicted"/>
<comment type="caution">
    <text evidence="2">The sequence shown here is derived from an EMBL/GenBank/DDBJ whole genome shotgun (WGS) entry which is preliminary data.</text>
</comment>
<evidence type="ECO:0000313" key="3">
    <source>
        <dbReference type="Proteomes" id="UP001153269"/>
    </source>
</evidence>
<dbReference type="Proteomes" id="UP001153269">
    <property type="component" value="Unassembled WGS sequence"/>
</dbReference>
<organism evidence="2 3">
    <name type="scientific">Pleuronectes platessa</name>
    <name type="common">European plaice</name>
    <dbReference type="NCBI Taxonomy" id="8262"/>
    <lineage>
        <taxon>Eukaryota</taxon>
        <taxon>Metazoa</taxon>
        <taxon>Chordata</taxon>
        <taxon>Craniata</taxon>
        <taxon>Vertebrata</taxon>
        <taxon>Euteleostomi</taxon>
        <taxon>Actinopterygii</taxon>
        <taxon>Neopterygii</taxon>
        <taxon>Teleostei</taxon>
        <taxon>Neoteleostei</taxon>
        <taxon>Acanthomorphata</taxon>
        <taxon>Carangaria</taxon>
        <taxon>Pleuronectiformes</taxon>
        <taxon>Pleuronectoidei</taxon>
        <taxon>Pleuronectidae</taxon>
        <taxon>Pleuronectes</taxon>
    </lineage>
</organism>
<dbReference type="AlphaFoldDB" id="A0A9N7UQ43"/>